<evidence type="ECO:0000313" key="10">
    <source>
        <dbReference type="Proteomes" id="UP000005104"/>
    </source>
</evidence>
<dbReference type="PROSITE" id="PS51257">
    <property type="entry name" value="PROKAR_LIPOPROTEIN"/>
    <property type="match status" value="1"/>
</dbReference>
<name>H5XXD6_9FIRM</name>
<organism evidence="9 10">
    <name type="scientific">Desulfosporosinus youngiae DSM 17734</name>
    <dbReference type="NCBI Taxonomy" id="768710"/>
    <lineage>
        <taxon>Bacteria</taxon>
        <taxon>Bacillati</taxon>
        <taxon>Bacillota</taxon>
        <taxon>Clostridia</taxon>
        <taxon>Eubacteriales</taxon>
        <taxon>Desulfitobacteriaceae</taxon>
        <taxon>Desulfosporosinus</taxon>
    </lineage>
</organism>
<keyword evidence="4 7" id="KW-0732">Signal</keyword>
<evidence type="ECO:0000313" key="9">
    <source>
        <dbReference type="EMBL" id="EHQ91142.1"/>
    </source>
</evidence>
<keyword evidence="3" id="KW-1003">Cell membrane</keyword>
<reference evidence="9 10" key="1">
    <citation type="submission" date="2011-11" db="EMBL/GenBank/DDBJ databases">
        <title>The Noncontiguous Finished genome of Desulfosporosinus youngiae DSM 17734.</title>
        <authorList>
            <consortium name="US DOE Joint Genome Institute (JGI-PGF)"/>
            <person name="Lucas S."/>
            <person name="Han J."/>
            <person name="Lapidus A."/>
            <person name="Cheng J.-F."/>
            <person name="Goodwin L."/>
            <person name="Pitluck S."/>
            <person name="Peters L."/>
            <person name="Ovchinnikova G."/>
            <person name="Lu M."/>
            <person name="Land M.L."/>
            <person name="Hauser L."/>
            <person name="Pester M."/>
            <person name="Spring S."/>
            <person name="Ollivier B."/>
            <person name="Rattei T."/>
            <person name="Klenk H.-P."/>
            <person name="Wagner M."/>
            <person name="Loy A."/>
            <person name="Woyke T.J."/>
        </authorList>
    </citation>
    <scope>NUCLEOTIDE SEQUENCE [LARGE SCALE GENOMIC DNA]</scope>
    <source>
        <strain evidence="9 10">DSM 17734</strain>
    </source>
</reference>
<dbReference type="Proteomes" id="UP000005104">
    <property type="component" value="Chromosome"/>
</dbReference>
<comment type="similarity">
    <text evidence="2">Belongs to the BMP lipoprotein family.</text>
</comment>
<gene>
    <name evidence="9" type="ORF">DesyoDRAFT_4183</name>
</gene>
<dbReference type="PANTHER" id="PTHR34296">
    <property type="entry name" value="TRANSCRIPTIONAL ACTIVATOR PROTEIN MED"/>
    <property type="match status" value="1"/>
</dbReference>
<feature type="signal peptide" evidence="7">
    <location>
        <begin position="1"/>
        <end position="20"/>
    </location>
</feature>
<keyword evidence="5" id="KW-0472">Membrane</keyword>
<dbReference type="Gene3D" id="3.40.50.2300">
    <property type="match status" value="2"/>
</dbReference>
<dbReference type="CDD" id="cd06304">
    <property type="entry name" value="PBP1_BmpA_Med_PnrA-like"/>
    <property type="match status" value="1"/>
</dbReference>
<evidence type="ECO:0000256" key="2">
    <source>
        <dbReference type="ARBA" id="ARBA00008610"/>
    </source>
</evidence>
<keyword evidence="6 9" id="KW-0449">Lipoprotein</keyword>
<dbReference type="GO" id="GO:0005886">
    <property type="term" value="C:plasma membrane"/>
    <property type="evidence" value="ECO:0007669"/>
    <property type="project" value="UniProtKB-SubCell"/>
</dbReference>
<dbReference type="Pfam" id="PF02608">
    <property type="entry name" value="Bmp"/>
    <property type="match status" value="1"/>
</dbReference>
<evidence type="ECO:0000256" key="4">
    <source>
        <dbReference type="ARBA" id="ARBA00022729"/>
    </source>
</evidence>
<dbReference type="OrthoDB" id="9769871at2"/>
<feature type="chain" id="PRO_5039154566" evidence="7">
    <location>
        <begin position="21"/>
        <end position="346"/>
    </location>
</feature>
<feature type="domain" description="ABC transporter substrate-binding protein PnrA-like" evidence="8">
    <location>
        <begin position="45"/>
        <end position="334"/>
    </location>
</feature>
<proteinExistence type="inferred from homology"/>
<evidence type="ECO:0000256" key="1">
    <source>
        <dbReference type="ARBA" id="ARBA00004193"/>
    </source>
</evidence>
<accession>H5XXD6</accession>
<evidence type="ECO:0000256" key="3">
    <source>
        <dbReference type="ARBA" id="ARBA00022475"/>
    </source>
</evidence>
<dbReference type="eggNOG" id="COG1744">
    <property type="taxonomic scope" value="Bacteria"/>
</dbReference>
<evidence type="ECO:0000256" key="7">
    <source>
        <dbReference type="SAM" id="SignalP"/>
    </source>
</evidence>
<dbReference type="EMBL" id="CM001441">
    <property type="protein sequence ID" value="EHQ91142.1"/>
    <property type="molecule type" value="Genomic_DNA"/>
</dbReference>
<dbReference type="SUPFAM" id="SSF53822">
    <property type="entry name" value="Periplasmic binding protein-like I"/>
    <property type="match status" value="1"/>
</dbReference>
<evidence type="ECO:0000256" key="5">
    <source>
        <dbReference type="ARBA" id="ARBA00023136"/>
    </source>
</evidence>
<dbReference type="HOGENOM" id="CLU_038813_2_0_9"/>
<protein>
    <submittedName>
        <fullName evidence="9">Putative ABC-type transport system, periplasmic component/surface lipoprotein</fullName>
    </submittedName>
</protein>
<sequence length="346" mass="37469">MKKKLSLLCMVMLVISLLVTGCGGSSAPASNSGDDAKDSGAKPLKVALILPGKVDDVSWNQAMYEGMKALEQDYAGKIQVTYSENVYEVANIEPALRDFATQGFDLIIGHGFQFQEPLIKVAAEFPNTKFALGTGYKTAANTCLYDIQLEDGGYLMGTLAGLMTKTNKLGVVGGADAVEIYRGHEAFKFAAKKVNPEVQIQELYTGDWRDAAKAKEGAMSMYDAGADVIWHSGDGIGLGAVDAAKEKKKFVLGNVADQNVLVPDYVLSGIVYNWTPVIKQMIDDILGDNFLNRTDKKYMLTVANGGVTVAPFHSLDSQVPAEVKAKLEAVKKEFVDNKIEMPKFEK</sequence>
<dbReference type="PANTHER" id="PTHR34296:SF2">
    <property type="entry name" value="ABC TRANSPORTER GUANOSINE-BINDING PROTEIN NUPN"/>
    <property type="match status" value="1"/>
</dbReference>
<keyword evidence="10" id="KW-1185">Reference proteome</keyword>
<dbReference type="InterPro" id="IPR050957">
    <property type="entry name" value="BMP_lipoprotein"/>
</dbReference>
<evidence type="ECO:0000256" key="6">
    <source>
        <dbReference type="ARBA" id="ARBA00023288"/>
    </source>
</evidence>
<dbReference type="STRING" id="768710.DesyoDRAFT_4183"/>
<evidence type="ECO:0000259" key="8">
    <source>
        <dbReference type="Pfam" id="PF02608"/>
    </source>
</evidence>
<dbReference type="InterPro" id="IPR003760">
    <property type="entry name" value="PnrA-like"/>
</dbReference>
<comment type="subcellular location">
    <subcellularLocation>
        <location evidence="1">Cell membrane</location>
        <topology evidence="1">Lipid-anchor</topology>
    </subcellularLocation>
</comment>
<dbReference type="RefSeq" id="WP_007785920.1">
    <property type="nucleotide sequence ID" value="NZ_CM001441.1"/>
</dbReference>
<dbReference type="InterPro" id="IPR028082">
    <property type="entry name" value="Peripla_BP_I"/>
</dbReference>
<dbReference type="AlphaFoldDB" id="H5XXD6"/>